<dbReference type="EMBL" id="FNYE01000058">
    <property type="protein sequence ID" value="SEK12391.1"/>
    <property type="molecule type" value="Genomic_DNA"/>
</dbReference>
<dbReference type="EMBL" id="FNYE01000006">
    <property type="protein sequence ID" value="SEJ02638.1"/>
    <property type="molecule type" value="Genomic_DNA"/>
</dbReference>
<protein>
    <submittedName>
        <fullName evidence="1">Uncharacterized protein</fullName>
    </submittedName>
</protein>
<dbReference type="STRING" id="667676.SAMN05192539_10061"/>
<gene>
    <name evidence="1" type="ORF">SAMN05192539_10061</name>
    <name evidence="2" type="ORF">SAMN05192539_10302</name>
    <name evidence="3" type="ORF">SAMN05192539_10582</name>
    <name evidence="4" type="ORF">SAMN05192539_10781</name>
</gene>
<evidence type="ECO:0000313" key="1">
    <source>
        <dbReference type="EMBL" id="SEJ02638.1"/>
    </source>
</evidence>
<proteinExistence type="predicted"/>
<reference evidence="5" key="1">
    <citation type="submission" date="2016-10" db="EMBL/GenBank/DDBJ databases">
        <authorList>
            <person name="Varghese N."/>
            <person name="Submissions S."/>
        </authorList>
    </citation>
    <scope>NUCLEOTIDE SEQUENCE [LARGE SCALE GENOMIC DNA]</scope>
    <source>
        <strain evidence="5">LMG 26031</strain>
    </source>
</reference>
<dbReference type="EMBL" id="FNYE01000078">
    <property type="protein sequence ID" value="SEK13896.1"/>
    <property type="molecule type" value="Genomic_DNA"/>
</dbReference>
<dbReference type="EMBL" id="FNYE01000030">
    <property type="protein sequence ID" value="SEK00895.1"/>
    <property type="molecule type" value="Genomic_DNA"/>
</dbReference>
<evidence type="ECO:0000313" key="3">
    <source>
        <dbReference type="EMBL" id="SEK12391.1"/>
    </source>
</evidence>
<keyword evidence="5" id="KW-1185">Reference proteome</keyword>
<evidence type="ECO:0000313" key="5">
    <source>
        <dbReference type="Proteomes" id="UP000198866"/>
    </source>
</evidence>
<evidence type="ECO:0000313" key="4">
    <source>
        <dbReference type="EMBL" id="SEK13896.1"/>
    </source>
</evidence>
<name>A0A1H6VDJ5_9BURK</name>
<dbReference type="Proteomes" id="UP000198866">
    <property type="component" value="Unassembled WGS sequence"/>
</dbReference>
<evidence type="ECO:0000313" key="2">
    <source>
        <dbReference type="EMBL" id="SEK00895.1"/>
    </source>
</evidence>
<sequence>MEFPGLPTTNRRNVIEGTDVPAIPTKHYAAELQRQLRTLLGHDQIVTQAYGRHLLIKRLDDEEPTVVARLTELGRNRYGAAFRSHSGRWEPLPGTGSLEEMADVVVTLLQPYLQSDN</sequence>
<accession>A0A1H6VDJ5</accession>
<organism evidence="1 5">
    <name type="scientific">Paraburkholderia diazotrophica</name>
    <dbReference type="NCBI Taxonomy" id="667676"/>
    <lineage>
        <taxon>Bacteria</taxon>
        <taxon>Pseudomonadati</taxon>
        <taxon>Pseudomonadota</taxon>
        <taxon>Betaproteobacteria</taxon>
        <taxon>Burkholderiales</taxon>
        <taxon>Burkholderiaceae</taxon>
        <taxon>Paraburkholderia</taxon>
    </lineage>
</organism>
<dbReference type="AlphaFoldDB" id="A0A1H6VDJ5"/>
<reference evidence="1" key="2">
    <citation type="submission" date="2016-10" db="EMBL/GenBank/DDBJ databases">
        <authorList>
            <person name="de Groot N.N."/>
        </authorList>
    </citation>
    <scope>NUCLEOTIDE SEQUENCE [LARGE SCALE GENOMIC DNA]</scope>
    <source>
        <strain evidence="1">LMG 26031</strain>
    </source>
</reference>